<keyword evidence="3" id="KW-0677">Repeat</keyword>
<evidence type="ECO:0000256" key="4">
    <source>
        <dbReference type="ARBA" id="ARBA00022803"/>
    </source>
</evidence>
<comment type="subcellular location">
    <subcellularLocation>
        <location evidence="1">Cytoplasm</location>
    </subcellularLocation>
</comment>
<keyword evidence="7" id="KW-1185">Reference proteome</keyword>
<gene>
    <name evidence="6" type="ORF">PECAL_6P07440</name>
</gene>
<name>A0A8J2WSI6_9STRA</name>
<dbReference type="SUPFAM" id="SSF48452">
    <property type="entry name" value="TPR-like"/>
    <property type="match status" value="1"/>
</dbReference>
<feature type="chain" id="PRO_5035217286" description="Signal recognition particle subunit SRP72" evidence="5">
    <location>
        <begin position="17"/>
        <end position="293"/>
    </location>
</feature>
<evidence type="ECO:0000256" key="1">
    <source>
        <dbReference type="ARBA" id="ARBA00004496"/>
    </source>
</evidence>
<dbReference type="InterPro" id="IPR011990">
    <property type="entry name" value="TPR-like_helical_dom_sf"/>
</dbReference>
<dbReference type="EMBL" id="CAKKNE010000006">
    <property type="protein sequence ID" value="CAH0379142.1"/>
    <property type="molecule type" value="Genomic_DNA"/>
</dbReference>
<feature type="signal peptide" evidence="5">
    <location>
        <begin position="1"/>
        <end position="16"/>
    </location>
</feature>
<evidence type="ECO:0000256" key="3">
    <source>
        <dbReference type="ARBA" id="ARBA00022737"/>
    </source>
</evidence>
<evidence type="ECO:0008006" key="8">
    <source>
        <dbReference type="Google" id="ProtNLM"/>
    </source>
</evidence>
<dbReference type="PANTHER" id="PTHR45984">
    <property type="entry name" value="RNA (RNA) POLYMERASE II ASSOCIATED PROTEIN HOMOLOG"/>
    <property type="match status" value="1"/>
</dbReference>
<evidence type="ECO:0000313" key="6">
    <source>
        <dbReference type="EMBL" id="CAH0379142.1"/>
    </source>
</evidence>
<organism evidence="6 7">
    <name type="scientific">Pelagomonas calceolata</name>
    <dbReference type="NCBI Taxonomy" id="35677"/>
    <lineage>
        <taxon>Eukaryota</taxon>
        <taxon>Sar</taxon>
        <taxon>Stramenopiles</taxon>
        <taxon>Ochrophyta</taxon>
        <taxon>Pelagophyceae</taxon>
        <taxon>Pelagomonadales</taxon>
        <taxon>Pelagomonadaceae</taxon>
        <taxon>Pelagomonas</taxon>
    </lineage>
</organism>
<keyword evidence="4" id="KW-0802">TPR repeat</keyword>
<dbReference type="GO" id="GO:0005739">
    <property type="term" value="C:mitochondrion"/>
    <property type="evidence" value="ECO:0007669"/>
    <property type="project" value="TreeGrafter"/>
</dbReference>
<keyword evidence="2" id="KW-0963">Cytoplasm</keyword>
<dbReference type="GO" id="GO:0031072">
    <property type="term" value="F:heat shock protein binding"/>
    <property type="evidence" value="ECO:0007669"/>
    <property type="project" value="TreeGrafter"/>
</dbReference>
<sequence>MRAAAWLLVLTSAARATPKRRRIARGGALPPAWLLKGGAEATKAQNLKTKADAAQRADKYKDAVSLYEKALEDSSGDDLLEASIRLNLARCHLKLEQDVECIEVCDVVVDKVSSRSPLRATALYRRACAKQSIGELGEAYVDAKTAQSLGHERAFEIVDACAEHAPPEPPQQLLPLRTMQSAGGAKKALEGLLEDPSQARKLVPLAKTLGSASTLKNVLNLPAERAEKLAAALQDLDEDRAEKWARRAKRAVGAYRGLRKFSRLWRRYFPKTVYAGVLYLFGTDSLRLLRQKD</sequence>
<evidence type="ECO:0000256" key="5">
    <source>
        <dbReference type="SAM" id="SignalP"/>
    </source>
</evidence>
<reference evidence="6" key="1">
    <citation type="submission" date="2021-11" db="EMBL/GenBank/DDBJ databases">
        <authorList>
            <consortium name="Genoscope - CEA"/>
            <person name="William W."/>
        </authorList>
    </citation>
    <scope>NUCLEOTIDE SEQUENCE</scope>
</reference>
<dbReference type="AlphaFoldDB" id="A0A8J2WSI6"/>
<keyword evidence="5" id="KW-0732">Signal</keyword>
<evidence type="ECO:0000313" key="7">
    <source>
        <dbReference type="Proteomes" id="UP000789595"/>
    </source>
</evidence>
<accession>A0A8J2WSI6</accession>
<protein>
    <recommendedName>
        <fullName evidence="8">Signal recognition particle subunit SRP72</fullName>
    </recommendedName>
</protein>
<dbReference type="Proteomes" id="UP000789595">
    <property type="component" value="Unassembled WGS sequence"/>
</dbReference>
<dbReference type="GO" id="GO:0005829">
    <property type="term" value="C:cytosol"/>
    <property type="evidence" value="ECO:0007669"/>
    <property type="project" value="TreeGrafter"/>
</dbReference>
<comment type="caution">
    <text evidence="6">The sequence shown here is derived from an EMBL/GenBank/DDBJ whole genome shotgun (WGS) entry which is preliminary data.</text>
</comment>
<dbReference type="GO" id="GO:0006626">
    <property type="term" value="P:protein targeting to mitochondrion"/>
    <property type="evidence" value="ECO:0007669"/>
    <property type="project" value="TreeGrafter"/>
</dbReference>
<dbReference type="PANTHER" id="PTHR45984:SF1">
    <property type="entry name" value="SPAG1 AXONEMAL DYNEIN ASSEMBLY FACTOR"/>
    <property type="match status" value="1"/>
</dbReference>
<dbReference type="Gene3D" id="1.25.40.10">
    <property type="entry name" value="Tetratricopeptide repeat domain"/>
    <property type="match status" value="1"/>
</dbReference>
<evidence type="ECO:0000256" key="2">
    <source>
        <dbReference type="ARBA" id="ARBA00022490"/>
    </source>
</evidence>
<proteinExistence type="predicted"/>
<dbReference type="InterPro" id="IPR051982">
    <property type="entry name" value="CiliaryAsmbly_MitoImport"/>
</dbReference>
<dbReference type="OrthoDB" id="199930at2759"/>